<evidence type="ECO:0000256" key="3">
    <source>
        <dbReference type="ARBA" id="ARBA00023274"/>
    </source>
</evidence>
<keyword evidence="3" id="KW-0687">Ribonucleoprotein</keyword>
<dbReference type="Pfam" id="PF03732">
    <property type="entry name" value="Retrotrans_gag"/>
    <property type="match status" value="1"/>
</dbReference>
<accession>A0A6A2X1D0</accession>
<dbReference type="InterPro" id="IPR005162">
    <property type="entry name" value="Retrotrans_gag_dom"/>
</dbReference>
<dbReference type="PANTHER" id="PTHR10871">
    <property type="entry name" value="30S RIBOSOMAL PROTEIN S13/40S RIBOSOMAL PROTEIN S18"/>
    <property type="match status" value="1"/>
</dbReference>
<dbReference type="PANTHER" id="PTHR10871:SF3">
    <property type="entry name" value="SMALL RIBOSOMAL SUBUNIT PROTEIN US13"/>
    <property type="match status" value="1"/>
</dbReference>
<comment type="caution">
    <text evidence="6">The sequence shown here is derived from an EMBL/GenBank/DDBJ whole genome shotgun (WGS) entry which is preliminary data.</text>
</comment>
<dbReference type="SUPFAM" id="SSF46946">
    <property type="entry name" value="S13-like H2TH domain"/>
    <property type="match status" value="1"/>
</dbReference>
<keyword evidence="2" id="KW-0689">Ribosomal protein</keyword>
<dbReference type="Gene3D" id="1.10.8.50">
    <property type="match status" value="1"/>
</dbReference>
<dbReference type="EMBL" id="VEPZ02001548">
    <property type="protein sequence ID" value="KAE8668482.1"/>
    <property type="molecule type" value="Genomic_DNA"/>
</dbReference>
<proteinExistence type="inferred from homology"/>
<evidence type="ECO:0000259" key="5">
    <source>
        <dbReference type="Pfam" id="PF03732"/>
    </source>
</evidence>
<organism evidence="6 7">
    <name type="scientific">Hibiscus syriacus</name>
    <name type="common">Rose of Sharon</name>
    <dbReference type="NCBI Taxonomy" id="106335"/>
    <lineage>
        <taxon>Eukaryota</taxon>
        <taxon>Viridiplantae</taxon>
        <taxon>Streptophyta</taxon>
        <taxon>Embryophyta</taxon>
        <taxon>Tracheophyta</taxon>
        <taxon>Spermatophyta</taxon>
        <taxon>Magnoliopsida</taxon>
        <taxon>eudicotyledons</taxon>
        <taxon>Gunneridae</taxon>
        <taxon>Pentapetalae</taxon>
        <taxon>rosids</taxon>
        <taxon>malvids</taxon>
        <taxon>Malvales</taxon>
        <taxon>Malvaceae</taxon>
        <taxon>Malvoideae</taxon>
        <taxon>Hibiscus</taxon>
    </lineage>
</organism>
<dbReference type="Pfam" id="PF00416">
    <property type="entry name" value="Ribosomal_S13"/>
    <property type="match status" value="1"/>
</dbReference>
<dbReference type="PROSITE" id="PS50159">
    <property type="entry name" value="RIBOSOMAL_S13_2"/>
    <property type="match status" value="1"/>
</dbReference>
<reference evidence="6" key="1">
    <citation type="submission" date="2019-09" db="EMBL/GenBank/DDBJ databases">
        <title>Draft genome information of white flower Hibiscus syriacus.</title>
        <authorList>
            <person name="Kim Y.-M."/>
        </authorList>
    </citation>
    <scope>NUCLEOTIDE SEQUENCE [LARGE SCALE GENOMIC DNA]</scope>
    <source>
        <strain evidence="6">YM2019G1</strain>
    </source>
</reference>
<evidence type="ECO:0000256" key="2">
    <source>
        <dbReference type="ARBA" id="ARBA00022980"/>
    </source>
</evidence>
<dbReference type="GO" id="GO:0005829">
    <property type="term" value="C:cytosol"/>
    <property type="evidence" value="ECO:0007669"/>
    <property type="project" value="TreeGrafter"/>
</dbReference>
<protein>
    <recommendedName>
        <fullName evidence="5">Retrotransposon gag domain-containing protein</fullName>
    </recommendedName>
</protein>
<feature type="domain" description="Retrotransposon gag" evidence="5">
    <location>
        <begin position="392"/>
        <end position="437"/>
    </location>
</feature>
<evidence type="ECO:0000256" key="4">
    <source>
        <dbReference type="SAM" id="MobiDB-lite"/>
    </source>
</evidence>
<dbReference type="GO" id="GO:0015935">
    <property type="term" value="C:small ribosomal subunit"/>
    <property type="evidence" value="ECO:0007669"/>
    <property type="project" value="TreeGrafter"/>
</dbReference>
<feature type="compositionally biased region" description="Basic and acidic residues" evidence="4">
    <location>
        <begin position="492"/>
        <end position="504"/>
    </location>
</feature>
<dbReference type="GO" id="GO:0003723">
    <property type="term" value="F:RNA binding"/>
    <property type="evidence" value="ECO:0007669"/>
    <property type="project" value="InterPro"/>
</dbReference>
<evidence type="ECO:0000313" key="7">
    <source>
        <dbReference type="Proteomes" id="UP000436088"/>
    </source>
</evidence>
<dbReference type="GO" id="GO:0006412">
    <property type="term" value="P:translation"/>
    <property type="evidence" value="ECO:0007669"/>
    <property type="project" value="InterPro"/>
</dbReference>
<evidence type="ECO:0000256" key="1">
    <source>
        <dbReference type="ARBA" id="ARBA00008080"/>
    </source>
</evidence>
<feature type="region of interest" description="Disordered" evidence="4">
    <location>
        <begin position="486"/>
        <end position="551"/>
    </location>
</feature>
<keyword evidence="7" id="KW-1185">Reference proteome</keyword>
<comment type="similarity">
    <text evidence="1">Belongs to the universal ribosomal protein uS13 family.</text>
</comment>
<gene>
    <name evidence="6" type="ORF">F3Y22_tig00112305pilonHSYRG00053</name>
</gene>
<sequence length="787" mass="91626">MSLVANEDFQHILRVLNTNVDGKKKNMFAMTSIKGIGRRFANFVCKKADVDMSKSTCVEKGTLLSEKLLVLTKETHLQIIFLADCLVPSKLLLLEFFQVLVSEINLHTPICLFITTRRSLELSRFDFSTRATFINPPPLPYQLVSDLGRFLERNKQSCLFLHTKPSRYPNGASSQTIQRFRWFLNASKDIQENFSEFLDTGNPLKNVTQVDPAFSRFSGLVPVSLTLSALGLKSLHTSSFFAFSFSWSLTFVWPLRTFKFFLIAFASNQTPIRTVEDYLVKMDDNNNKTLTAILATLTRLTTQVERFDEIVRERQKPQLDLPNQNPRPNNVEFFVPRREQPRFQAPELFAKPKFTIPSFKGDNDPDRYIEWEGKVDLMFAYHDCPQAKQVHLITTQFEGYARTWWMQTRKKIQNFQIPTITSWTDLKQTMRKRFLPTLTRFIVGLNSNIIDLLDLQGYENLEDALKKAMTIEAQIQRKYRFSEHYQGKAKKERVEKEAKAKEVTSYKSQKNNDPWEDFQEVLGDPPNELPPERGKQHQTNLIQGDPPDGLPPESPNHYAISMKSHQLLESRGKAREVVIHTKHNSFKCITDRGKQNTVDDALPRRFYSPQISSREFLINKPHLGDLRDYFNKPVDMVFKHSFSPHTNKTMEKLSEAIIQKANSSRRHLEFQPKHQITRLVCKRGFQDYKKSVPTNKKPRLKRIKTHHIDPDSRSHLFEEREDDTCITRLTSKEEVITLPNDPLVQALEKKIRTTAYLRRLFEWDTDLIWSTWLLEIHPSFPYLSNGS</sequence>
<dbReference type="GO" id="GO:0003735">
    <property type="term" value="F:structural constituent of ribosome"/>
    <property type="evidence" value="ECO:0007669"/>
    <property type="project" value="InterPro"/>
</dbReference>
<dbReference type="InterPro" id="IPR010979">
    <property type="entry name" value="Ribosomal_uS13-like_H2TH"/>
</dbReference>
<dbReference type="InterPro" id="IPR001892">
    <property type="entry name" value="Ribosomal_uS13"/>
</dbReference>
<dbReference type="AlphaFoldDB" id="A0A6A2X1D0"/>
<dbReference type="Proteomes" id="UP000436088">
    <property type="component" value="Unassembled WGS sequence"/>
</dbReference>
<name>A0A6A2X1D0_HIBSY</name>
<evidence type="ECO:0000313" key="6">
    <source>
        <dbReference type="EMBL" id="KAE8668482.1"/>
    </source>
</evidence>